<dbReference type="EMBL" id="BGPR01000352">
    <property type="protein sequence ID" value="GBM14952.1"/>
    <property type="molecule type" value="Genomic_DNA"/>
</dbReference>
<comment type="caution">
    <text evidence="1">The sequence shown here is derived from an EMBL/GenBank/DDBJ whole genome shotgun (WGS) entry which is preliminary data.</text>
</comment>
<keyword evidence="2" id="KW-1185">Reference proteome</keyword>
<reference evidence="1 2" key="1">
    <citation type="journal article" date="2019" name="Sci. Rep.">
        <title>Orb-weaving spider Araneus ventricosus genome elucidates the spidroin gene catalogue.</title>
        <authorList>
            <person name="Kono N."/>
            <person name="Nakamura H."/>
            <person name="Ohtoshi R."/>
            <person name="Moran D.A.P."/>
            <person name="Shinohara A."/>
            <person name="Yoshida Y."/>
            <person name="Fujiwara M."/>
            <person name="Mori M."/>
            <person name="Tomita M."/>
            <person name="Arakawa K."/>
        </authorList>
    </citation>
    <scope>NUCLEOTIDE SEQUENCE [LARGE SCALE GENOMIC DNA]</scope>
</reference>
<organism evidence="1 2">
    <name type="scientific">Araneus ventricosus</name>
    <name type="common">Orbweaver spider</name>
    <name type="synonym">Epeira ventricosa</name>
    <dbReference type="NCBI Taxonomy" id="182803"/>
    <lineage>
        <taxon>Eukaryota</taxon>
        <taxon>Metazoa</taxon>
        <taxon>Ecdysozoa</taxon>
        <taxon>Arthropoda</taxon>
        <taxon>Chelicerata</taxon>
        <taxon>Arachnida</taxon>
        <taxon>Araneae</taxon>
        <taxon>Araneomorphae</taxon>
        <taxon>Entelegynae</taxon>
        <taxon>Araneoidea</taxon>
        <taxon>Araneidae</taxon>
        <taxon>Araneus</taxon>
    </lineage>
</organism>
<accession>A0A4Y2DDR4</accession>
<evidence type="ECO:0000313" key="1">
    <source>
        <dbReference type="EMBL" id="GBM14952.1"/>
    </source>
</evidence>
<dbReference type="Proteomes" id="UP000499080">
    <property type="component" value="Unassembled WGS sequence"/>
</dbReference>
<evidence type="ECO:0000313" key="2">
    <source>
        <dbReference type="Proteomes" id="UP000499080"/>
    </source>
</evidence>
<name>A0A4Y2DDR4_ARAVE</name>
<gene>
    <name evidence="1" type="ORF">AVEN_116599_1</name>
</gene>
<proteinExistence type="predicted"/>
<sequence>MPIFIGFSHGRKVFPSRVPKIPLWYSGEFPALQKQKPQNGGGEVDLSRESGARVSRFENGRKEGGRSYRFEASQSTTFKLINEGKKYYDRWRAWFSLQSKINKPRMENLELRMMFVLFWK</sequence>
<dbReference type="AlphaFoldDB" id="A0A4Y2DDR4"/>
<protein>
    <submittedName>
        <fullName evidence="1">Uncharacterized protein</fullName>
    </submittedName>
</protein>